<gene>
    <name evidence="2" type="ORF">FB471_2978</name>
</gene>
<feature type="compositionally biased region" description="Basic and acidic residues" evidence="1">
    <location>
        <begin position="11"/>
        <end position="20"/>
    </location>
</feature>
<dbReference type="AlphaFoldDB" id="A0A542DJI3"/>
<evidence type="ECO:0000313" key="3">
    <source>
        <dbReference type="Proteomes" id="UP000320876"/>
    </source>
</evidence>
<evidence type="ECO:0000256" key="1">
    <source>
        <dbReference type="SAM" id="MobiDB-lite"/>
    </source>
</evidence>
<accession>A0A542DJI3</accession>
<comment type="caution">
    <text evidence="2">The sequence shown here is derived from an EMBL/GenBank/DDBJ whole genome shotgun (WGS) entry which is preliminary data.</text>
</comment>
<sequence length="59" mass="6446">MNVVHNSADGGRPELAEKGPRRGMRFRRSRGGSWRPDAGEGRTVGEPVNVHNGHSGWLP</sequence>
<evidence type="ECO:0000313" key="2">
    <source>
        <dbReference type="EMBL" id="TQJ03226.1"/>
    </source>
</evidence>
<reference evidence="2 3" key="1">
    <citation type="submission" date="2019-06" db="EMBL/GenBank/DDBJ databases">
        <title>Sequencing the genomes of 1000 actinobacteria strains.</title>
        <authorList>
            <person name="Klenk H.-P."/>
        </authorList>
    </citation>
    <scope>NUCLEOTIDE SEQUENCE [LARGE SCALE GENOMIC DNA]</scope>
    <source>
        <strain evidence="2 3">DSM 45679</strain>
    </source>
</reference>
<feature type="compositionally biased region" description="Basic residues" evidence="1">
    <location>
        <begin position="21"/>
        <end position="30"/>
    </location>
</feature>
<name>A0A542DJI3_AMYCI</name>
<keyword evidence="3" id="KW-1185">Reference proteome</keyword>
<proteinExistence type="predicted"/>
<feature type="region of interest" description="Disordered" evidence="1">
    <location>
        <begin position="1"/>
        <end position="59"/>
    </location>
</feature>
<protein>
    <submittedName>
        <fullName evidence="2">Uncharacterized protein</fullName>
    </submittedName>
</protein>
<dbReference type="EMBL" id="VFML01000001">
    <property type="protein sequence ID" value="TQJ03226.1"/>
    <property type="molecule type" value="Genomic_DNA"/>
</dbReference>
<dbReference type="Proteomes" id="UP000320876">
    <property type="component" value="Unassembled WGS sequence"/>
</dbReference>
<organism evidence="2 3">
    <name type="scientific">Amycolatopsis cihanbeyliensis</name>
    <dbReference type="NCBI Taxonomy" id="1128664"/>
    <lineage>
        <taxon>Bacteria</taxon>
        <taxon>Bacillati</taxon>
        <taxon>Actinomycetota</taxon>
        <taxon>Actinomycetes</taxon>
        <taxon>Pseudonocardiales</taxon>
        <taxon>Pseudonocardiaceae</taxon>
        <taxon>Amycolatopsis</taxon>
    </lineage>
</organism>